<feature type="region of interest" description="Disordered" evidence="6">
    <location>
        <begin position="25"/>
        <end position="76"/>
    </location>
</feature>
<dbReference type="SMART" id="SM00647">
    <property type="entry name" value="IBR"/>
    <property type="match status" value="1"/>
</dbReference>
<organism evidence="8 9">
    <name type="scientific">Didymella exigua CBS 183.55</name>
    <dbReference type="NCBI Taxonomy" id="1150837"/>
    <lineage>
        <taxon>Eukaryota</taxon>
        <taxon>Fungi</taxon>
        <taxon>Dikarya</taxon>
        <taxon>Ascomycota</taxon>
        <taxon>Pezizomycotina</taxon>
        <taxon>Dothideomycetes</taxon>
        <taxon>Pleosporomycetidae</taxon>
        <taxon>Pleosporales</taxon>
        <taxon>Pleosporineae</taxon>
        <taxon>Didymellaceae</taxon>
        <taxon>Didymella</taxon>
    </lineage>
</organism>
<evidence type="ECO:0000256" key="5">
    <source>
        <dbReference type="SAM" id="Coils"/>
    </source>
</evidence>
<evidence type="ECO:0000256" key="6">
    <source>
        <dbReference type="SAM" id="MobiDB-lite"/>
    </source>
</evidence>
<accession>A0A6A5RZS9</accession>
<feature type="compositionally biased region" description="Polar residues" evidence="6">
    <location>
        <begin position="63"/>
        <end position="74"/>
    </location>
</feature>
<dbReference type="RefSeq" id="XP_033454169.1">
    <property type="nucleotide sequence ID" value="XM_033597619.1"/>
</dbReference>
<dbReference type="SUPFAM" id="SSF57850">
    <property type="entry name" value="RING/U-box"/>
    <property type="match status" value="1"/>
</dbReference>
<keyword evidence="5" id="KW-0175">Coiled coil</keyword>
<feature type="domain" description="IBR" evidence="7">
    <location>
        <begin position="205"/>
        <end position="268"/>
    </location>
</feature>
<dbReference type="CDD" id="cd20335">
    <property type="entry name" value="BRcat_RBR"/>
    <property type="match status" value="1"/>
</dbReference>
<keyword evidence="3" id="KW-0833">Ubl conjugation pathway</keyword>
<evidence type="ECO:0000256" key="4">
    <source>
        <dbReference type="ARBA" id="ARBA00022833"/>
    </source>
</evidence>
<evidence type="ECO:0000256" key="3">
    <source>
        <dbReference type="ARBA" id="ARBA00022786"/>
    </source>
</evidence>
<dbReference type="EMBL" id="ML978956">
    <property type="protein sequence ID" value="KAF1933921.1"/>
    <property type="molecule type" value="Genomic_DNA"/>
</dbReference>
<keyword evidence="4" id="KW-0862">Zinc</keyword>
<feature type="coiled-coil region" evidence="5">
    <location>
        <begin position="433"/>
        <end position="472"/>
    </location>
</feature>
<dbReference type="GeneID" id="54355286"/>
<dbReference type="GO" id="GO:0008270">
    <property type="term" value="F:zinc ion binding"/>
    <property type="evidence" value="ECO:0007669"/>
    <property type="project" value="UniProtKB-KW"/>
</dbReference>
<name>A0A6A5RZS9_9PLEO</name>
<keyword evidence="1" id="KW-0479">Metal-binding</keyword>
<evidence type="ECO:0000256" key="1">
    <source>
        <dbReference type="ARBA" id="ARBA00022723"/>
    </source>
</evidence>
<dbReference type="Proteomes" id="UP000800082">
    <property type="component" value="Unassembled WGS sequence"/>
</dbReference>
<dbReference type="Pfam" id="PF01485">
    <property type="entry name" value="IBR"/>
    <property type="match status" value="1"/>
</dbReference>
<dbReference type="OrthoDB" id="1431934at2759"/>
<evidence type="ECO:0000259" key="7">
    <source>
        <dbReference type="SMART" id="SM00647"/>
    </source>
</evidence>
<evidence type="ECO:0000256" key="2">
    <source>
        <dbReference type="ARBA" id="ARBA00022771"/>
    </source>
</evidence>
<feature type="compositionally biased region" description="Low complexity" evidence="6">
    <location>
        <begin position="383"/>
        <end position="393"/>
    </location>
</feature>
<feature type="compositionally biased region" description="Basic and acidic residues" evidence="6">
    <location>
        <begin position="336"/>
        <end position="348"/>
    </location>
</feature>
<reference evidence="8" key="1">
    <citation type="journal article" date="2020" name="Stud. Mycol.">
        <title>101 Dothideomycetes genomes: a test case for predicting lifestyles and emergence of pathogens.</title>
        <authorList>
            <person name="Haridas S."/>
            <person name="Albert R."/>
            <person name="Binder M."/>
            <person name="Bloem J."/>
            <person name="Labutti K."/>
            <person name="Salamov A."/>
            <person name="Andreopoulos B."/>
            <person name="Baker S."/>
            <person name="Barry K."/>
            <person name="Bills G."/>
            <person name="Bluhm B."/>
            <person name="Cannon C."/>
            <person name="Castanera R."/>
            <person name="Culley D."/>
            <person name="Daum C."/>
            <person name="Ezra D."/>
            <person name="Gonzalez J."/>
            <person name="Henrissat B."/>
            <person name="Kuo A."/>
            <person name="Liang C."/>
            <person name="Lipzen A."/>
            <person name="Lutzoni F."/>
            <person name="Magnuson J."/>
            <person name="Mondo S."/>
            <person name="Nolan M."/>
            <person name="Ohm R."/>
            <person name="Pangilinan J."/>
            <person name="Park H.-J."/>
            <person name="Ramirez L."/>
            <person name="Alfaro M."/>
            <person name="Sun H."/>
            <person name="Tritt A."/>
            <person name="Yoshinaga Y."/>
            <person name="Zwiers L.-H."/>
            <person name="Turgeon B."/>
            <person name="Goodwin S."/>
            <person name="Spatafora J."/>
            <person name="Crous P."/>
            <person name="Grigoriev I."/>
        </authorList>
    </citation>
    <scope>NUCLEOTIDE SEQUENCE</scope>
    <source>
        <strain evidence="8">CBS 183.55</strain>
    </source>
</reference>
<dbReference type="InterPro" id="IPR002867">
    <property type="entry name" value="IBR_dom"/>
</dbReference>
<sequence>MSCDFDKNKQPRPRDLALSVNSICPVMTDGDEGSGDNPLFVRERRSGRSGSGLKEPPDESTAFRGSSSFSNTAERTAREFDFEEEATKPKLGQKLAQAQKVDPLIWIVTLHPCNRNGKLQIALPASVVTANHHRSPRVCFSDSFDAAIARQIQEKEQEQEARLRQAASRTRNCAVCGDATLVIELPSLSSCTHDADAYASKDIFERYDAIQVRNLFSADPDFRWCTTQDCGSGQIYDVEEFGNEFECVECHARFCVRHEGPYHDNETCEEYEYCTSGQKDRDERKKENEASEQAVGRLTNGMKMDAIDASQYDANEYFGIRHKSRAIAASAQYKSQDGRRSSERQDDLRHQRIEESTLEQHGITPSCENDNILFQASSSGFLRSTPQSTARSRASSRSRSRNSYSSTPRPKRPRVDTVESELTIEERRIANKLAEAEASRAAAEASRIAAEARRAELENQMFEIQVAKARREFEQSSQRL</sequence>
<gene>
    <name evidence="8" type="ORF">M421DRAFT_87990</name>
</gene>
<evidence type="ECO:0000313" key="8">
    <source>
        <dbReference type="EMBL" id="KAF1933921.1"/>
    </source>
</evidence>
<protein>
    <recommendedName>
        <fullName evidence="7">IBR domain-containing protein</fullName>
    </recommendedName>
</protein>
<evidence type="ECO:0000313" key="9">
    <source>
        <dbReference type="Proteomes" id="UP000800082"/>
    </source>
</evidence>
<feature type="region of interest" description="Disordered" evidence="6">
    <location>
        <begin position="329"/>
        <end position="348"/>
    </location>
</feature>
<proteinExistence type="predicted"/>
<feature type="region of interest" description="Disordered" evidence="6">
    <location>
        <begin position="378"/>
        <end position="419"/>
    </location>
</feature>
<dbReference type="AlphaFoldDB" id="A0A6A5RZS9"/>
<keyword evidence="9" id="KW-1185">Reference proteome</keyword>
<keyword evidence="2" id="KW-0863">Zinc-finger</keyword>